<name>A0A9N9RVX4_9DIPT</name>
<keyword evidence="2" id="KW-1185">Reference proteome</keyword>
<gene>
    <name evidence="1" type="ORF">CHIRRI_LOCUS6998</name>
</gene>
<evidence type="ECO:0000313" key="1">
    <source>
        <dbReference type="EMBL" id="CAG9804105.1"/>
    </source>
</evidence>
<reference evidence="1" key="1">
    <citation type="submission" date="2022-01" db="EMBL/GenBank/DDBJ databases">
        <authorList>
            <person name="King R."/>
        </authorList>
    </citation>
    <scope>NUCLEOTIDE SEQUENCE</scope>
</reference>
<protein>
    <submittedName>
        <fullName evidence="1">Uncharacterized protein</fullName>
    </submittedName>
</protein>
<dbReference type="Proteomes" id="UP001153620">
    <property type="component" value="Chromosome 2"/>
</dbReference>
<sequence length="58" mass="6934">MSTSNLLKTVQRFMQILNDEYHQLEDNTSTNVEIEVSKGFRWFEIKKDSACIWFVQFS</sequence>
<reference evidence="1" key="2">
    <citation type="submission" date="2022-10" db="EMBL/GenBank/DDBJ databases">
        <authorList>
            <consortium name="ENA_rothamsted_submissions"/>
            <consortium name="culmorum"/>
            <person name="King R."/>
        </authorList>
    </citation>
    <scope>NUCLEOTIDE SEQUENCE</scope>
</reference>
<accession>A0A9N9RVX4</accession>
<proteinExistence type="predicted"/>
<dbReference type="EMBL" id="OU895878">
    <property type="protein sequence ID" value="CAG9804105.1"/>
    <property type="molecule type" value="Genomic_DNA"/>
</dbReference>
<organism evidence="1 2">
    <name type="scientific">Chironomus riparius</name>
    <dbReference type="NCBI Taxonomy" id="315576"/>
    <lineage>
        <taxon>Eukaryota</taxon>
        <taxon>Metazoa</taxon>
        <taxon>Ecdysozoa</taxon>
        <taxon>Arthropoda</taxon>
        <taxon>Hexapoda</taxon>
        <taxon>Insecta</taxon>
        <taxon>Pterygota</taxon>
        <taxon>Neoptera</taxon>
        <taxon>Endopterygota</taxon>
        <taxon>Diptera</taxon>
        <taxon>Nematocera</taxon>
        <taxon>Chironomoidea</taxon>
        <taxon>Chironomidae</taxon>
        <taxon>Chironominae</taxon>
        <taxon>Chironomus</taxon>
    </lineage>
</organism>
<evidence type="ECO:0000313" key="2">
    <source>
        <dbReference type="Proteomes" id="UP001153620"/>
    </source>
</evidence>
<dbReference type="AlphaFoldDB" id="A0A9N9RVX4"/>